<protein>
    <submittedName>
        <fullName evidence="1">Uncharacterized protein</fullName>
    </submittedName>
</protein>
<name>A0ABV2BX81_9GAMM</name>
<proteinExistence type="predicted"/>
<evidence type="ECO:0000313" key="2">
    <source>
        <dbReference type="Proteomes" id="UP001548189"/>
    </source>
</evidence>
<dbReference type="PROSITE" id="PS51257">
    <property type="entry name" value="PROKAR_LIPOPROTEIN"/>
    <property type="match status" value="1"/>
</dbReference>
<comment type="caution">
    <text evidence="1">The sequence shown here is derived from an EMBL/GenBank/DDBJ whole genome shotgun (WGS) entry which is preliminary data.</text>
</comment>
<organism evidence="1 2">
    <name type="scientific">Aliikangiella maris</name>
    <dbReference type="NCBI Taxonomy" id="3162458"/>
    <lineage>
        <taxon>Bacteria</taxon>
        <taxon>Pseudomonadati</taxon>
        <taxon>Pseudomonadota</taxon>
        <taxon>Gammaproteobacteria</taxon>
        <taxon>Oceanospirillales</taxon>
        <taxon>Pleioneaceae</taxon>
        <taxon>Aliikangiella</taxon>
    </lineage>
</organism>
<gene>
    <name evidence="1" type="ORF">ABVT43_15400</name>
</gene>
<accession>A0ABV2BX81</accession>
<dbReference type="Proteomes" id="UP001548189">
    <property type="component" value="Unassembled WGS sequence"/>
</dbReference>
<evidence type="ECO:0000313" key="1">
    <source>
        <dbReference type="EMBL" id="MET1256525.1"/>
    </source>
</evidence>
<keyword evidence="2" id="KW-1185">Reference proteome</keyword>
<dbReference type="EMBL" id="JBEVCJ010000023">
    <property type="protein sequence ID" value="MET1256525.1"/>
    <property type="molecule type" value="Genomic_DNA"/>
</dbReference>
<reference evidence="1 2" key="1">
    <citation type="submission" date="2024-06" db="EMBL/GenBank/DDBJ databases">
        <authorList>
            <person name="Li F."/>
        </authorList>
    </citation>
    <scope>NUCLEOTIDE SEQUENCE [LARGE SCALE GENOMIC DNA]</scope>
    <source>
        <strain evidence="1 2">GXAS 311</strain>
    </source>
</reference>
<sequence>MKPLFLLITLIVFLFMTGCSARLEMYAANRSDMKLLWNQYSYLDSSQQATAQKATSQTQPIEKPQQNKKTSTCMTLKTIQANANGLNQVELILKKPGIHGKLTPDNELLPGSFEECSIS</sequence>